<name>A0AAV4XYM8_CAEEX</name>
<reference evidence="1 2" key="1">
    <citation type="submission" date="2021-06" db="EMBL/GenBank/DDBJ databases">
        <title>Caerostris extrusa draft genome.</title>
        <authorList>
            <person name="Kono N."/>
            <person name="Arakawa K."/>
        </authorList>
    </citation>
    <scope>NUCLEOTIDE SEQUENCE [LARGE SCALE GENOMIC DNA]</scope>
</reference>
<evidence type="ECO:0000313" key="2">
    <source>
        <dbReference type="Proteomes" id="UP001054945"/>
    </source>
</evidence>
<protein>
    <submittedName>
        <fullName evidence="1">Uncharacterized protein</fullName>
    </submittedName>
</protein>
<dbReference type="EMBL" id="BPLR01000993">
    <property type="protein sequence ID" value="GIY98989.1"/>
    <property type="molecule type" value="Genomic_DNA"/>
</dbReference>
<accession>A0AAV4XYM8</accession>
<sequence>MALRRIPFKLERELSAVTERTKGWQASKNPHVTITAHISTVSPNDSYSMHIQEGNINCVQAYPIVVHKNFRETFECFALEWR</sequence>
<comment type="caution">
    <text evidence="1">The sequence shown here is derived from an EMBL/GenBank/DDBJ whole genome shotgun (WGS) entry which is preliminary data.</text>
</comment>
<organism evidence="1 2">
    <name type="scientific">Caerostris extrusa</name>
    <name type="common">Bark spider</name>
    <name type="synonym">Caerostris bankana</name>
    <dbReference type="NCBI Taxonomy" id="172846"/>
    <lineage>
        <taxon>Eukaryota</taxon>
        <taxon>Metazoa</taxon>
        <taxon>Ecdysozoa</taxon>
        <taxon>Arthropoda</taxon>
        <taxon>Chelicerata</taxon>
        <taxon>Arachnida</taxon>
        <taxon>Araneae</taxon>
        <taxon>Araneomorphae</taxon>
        <taxon>Entelegynae</taxon>
        <taxon>Araneoidea</taxon>
        <taxon>Araneidae</taxon>
        <taxon>Caerostris</taxon>
    </lineage>
</organism>
<proteinExistence type="predicted"/>
<gene>
    <name evidence="1" type="ORF">CEXT_406851</name>
</gene>
<dbReference type="AlphaFoldDB" id="A0AAV4XYM8"/>
<dbReference type="Proteomes" id="UP001054945">
    <property type="component" value="Unassembled WGS sequence"/>
</dbReference>
<keyword evidence="2" id="KW-1185">Reference proteome</keyword>
<evidence type="ECO:0000313" key="1">
    <source>
        <dbReference type="EMBL" id="GIY98989.1"/>
    </source>
</evidence>